<evidence type="ECO:0000259" key="2">
    <source>
        <dbReference type="Pfam" id="PF22847"/>
    </source>
</evidence>
<sequence>MDFIDRRTALAGIGAAIGCAALPVSARPAPDDVFLLSYFTDKDEGREGLKLACSDDGYVFRALGNGRGFLTPMVGENRLMRDPNLVQGPDGLWHLVWTSDWFGPVIGHATSRDLMHWSPQQAIPVIKGFVGVRNSWAPEAIYDRARGDFVIMWSSSIDGRFGATAGEKFAGIKLRPYYTRTKDFRTFTPTKLLFDPGTDSIDFTWLRLADGGLRLIYKDETHDTETRRWLVSRSAASPTGPFGPVSAPFTKPMTEGPTAIRLGDRYMVYYDVYEQHRFGGASTTDFVHWTDESARVRFPENARHGTVVRVPRAFADRIA</sequence>
<organism evidence="3 4">
    <name type="scientific">Sphingomonas faeni</name>
    <dbReference type="NCBI Taxonomy" id="185950"/>
    <lineage>
        <taxon>Bacteria</taxon>
        <taxon>Pseudomonadati</taxon>
        <taxon>Pseudomonadota</taxon>
        <taxon>Alphaproteobacteria</taxon>
        <taxon>Sphingomonadales</taxon>
        <taxon>Sphingomonadaceae</taxon>
        <taxon>Sphingomonas</taxon>
    </lineage>
</organism>
<dbReference type="GeneID" id="91005229"/>
<dbReference type="PROSITE" id="PS51257">
    <property type="entry name" value="PROKAR_LIPOPROTEIN"/>
    <property type="match status" value="1"/>
</dbReference>
<dbReference type="SUPFAM" id="SSF75005">
    <property type="entry name" value="Arabinanase/levansucrase/invertase"/>
    <property type="match status" value="1"/>
</dbReference>
<dbReference type="PANTHER" id="PTHR43301:SF3">
    <property type="entry name" value="ARABINAN ENDO-1,5-ALPHA-L-ARABINOSIDASE A-RELATED"/>
    <property type="match status" value="1"/>
</dbReference>
<comment type="caution">
    <text evidence="3">The sequence shown here is derived from an EMBL/GenBank/DDBJ whole genome shotgun (WGS) entry which is preliminary data.</text>
</comment>
<evidence type="ECO:0000256" key="1">
    <source>
        <dbReference type="SAM" id="MobiDB-lite"/>
    </source>
</evidence>
<dbReference type="RefSeq" id="WP_107953095.1">
    <property type="nucleotide sequence ID" value="NZ_QAYE01000002.1"/>
</dbReference>
<protein>
    <recommendedName>
        <fullName evidence="2">Arabinosidase BT-3657-like N-terminal domain-containing protein</fullName>
    </recommendedName>
</protein>
<gene>
    <name evidence="3" type="ORF">C8J25_102195</name>
</gene>
<proteinExistence type="predicted"/>
<dbReference type="Pfam" id="PF22847">
    <property type="entry name" value="BT_3657-like_N"/>
    <property type="match status" value="1"/>
</dbReference>
<evidence type="ECO:0000313" key="3">
    <source>
        <dbReference type="EMBL" id="PTW48106.1"/>
    </source>
</evidence>
<dbReference type="AlphaFoldDB" id="A0A2T5U9B8"/>
<dbReference type="CDD" id="cd08983">
    <property type="entry name" value="GH43_Bt3655-like"/>
    <property type="match status" value="1"/>
</dbReference>
<dbReference type="InterPro" id="IPR050727">
    <property type="entry name" value="GH43_arabinanases"/>
</dbReference>
<name>A0A2T5U9B8_9SPHN</name>
<reference evidence="3 4" key="1">
    <citation type="submission" date="2018-04" db="EMBL/GenBank/DDBJ databases">
        <title>Genomic Encyclopedia of Type Strains, Phase III (KMG-III): the genomes of soil and plant-associated and newly described type strains.</title>
        <authorList>
            <person name="Whitman W."/>
        </authorList>
    </citation>
    <scope>NUCLEOTIDE SEQUENCE [LARGE SCALE GENOMIC DNA]</scope>
    <source>
        <strain evidence="3 4">MA-olki</strain>
    </source>
</reference>
<evidence type="ECO:0000313" key="4">
    <source>
        <dbReference type="Proteomes" id="UP000244013"/>
    </source>
</evidence>
<dbReference type="InterPro" id="IPR023296">
    <property type="entry name" value="Glyco_hydro_beta-prop_sf"/>
</dbReference>
<dbReference type="EMBL" id="QAYE01000002">
    <property type="protein sequence ID" value="PTW48106.1"/>
    <property type="molecule type" value="Genomic_DNA"/>
</dbReference>
<dbReference type="Gene3D" id="2.115.10.20">
    <property type="entry name" value="Glycosyl hydrolase domain, family 43"/>
    <property type="match status" value="1"/>
</dbReference>
<dbReference type="InterPro" id="IPR055133">
    <property type="entry name" value="BT_3657-like_N"/>
</dbReference>
<dbReference type="OrthoDB" id="7064503at2"/>
<dbReference type="Proteomes" id="UP000244013">
    <property type="component" value="Unassembled WGS sequence"/>
</dbReference>
<feature type="domain" description="Arabinosidase BT-3657-like N-terminal" evidence="2">
    <location>
        <begin position="28"/>
        <end position="133"/>
    </location>
</feature>
<dbReference type="PANTHER" id="PTHR43301">
    <property type="entry name" value="ARABINAN ENDO-1,5-ALPHA-L-ARABINOSIDASE"/>
    <property type="match status" value="1"/>
</dbReference>
<feature type="region of interest" description="Disordered" evidence="1">
    <location>
        <begin position="235"/>
        <end position="254"/>
    </location>
</feature>
<accession>A0A2T5U9B8</accession>